<dbReference type="GO" id="GO:0003700">
    <property type="term" value="F:DNA-binding transcription factor activity"/>
    <property type="evidence" value="ECO:0007669"/>
    <property type="project" value="InterPro"/>
</dbReference>
<dbReference type="SUPFAM" id="SSF46785">
    <property type="entry name" value="Winged helix' DNA-binding domain"/>
    <property type="match status" value="1"/>
</dbReference>
<dbReference type="Proteomes" id="UP000292958">
    <property type="component" value="Unassembled WGS sequence"/>
</dbReference>
<dbReference type="Gene3D" id="1.10.10.10">
    <property type="entry name" value="Winged helix-like DNA-binding domain superfamily/Winged helix DNA-binding domain"/>
    <property type="match status" value="1"/>
</dbReference>
<keyword evidence="3" id="KW-0804">Transcription</keyword>
<dbReference type="PRINTS" id="PR00037">
    <property type="entry name" value="HTHLACR"/>
</dbReference>
<evidence type="ECO:0000259" key="4">
    <source>
        <dbReference type="PROSITE" id="PS51000"/>
    </source>
</evidence>
<evidence type="ECO:0000256" key="1">
    <source>
        <dbReference type="ARBA" id="ARBA00022491"/>
    </source>
</evidence>
<dbReference type="PROSITE" id="PS51000">
    <property type="entry name" value="HTH_DEOR_2"/>
    <property type="match status" value="1"/>
</dbReference>
<evidence type="ECO:0000256" key="2">
    <source>
        <dbReference type="ARBA" id="ARBA00023015"/>
    </source>
</evidence>
<dbReference type="SMART" id="SM01134">
    <property type="entry name" value="DeoRC"/>
    <property type="match status" value="1"/>
</dbReference>
<dbReference type="PANTHER" id="PTHR30363:SF4">
    <property type="entry name" value="GLYCEROL-3-PHOSPHATE REGULON REPRESSOR"/>
    <property type="match status" value="1"/>
</dbReference>
<dbReference type="OrthoDB" id="9814815at2"/>
<gene>
    <name evidence="5" type="ORF">BDD14_6222</name>
</gene>
<evidence type="ECO:0000313" key="5">
    <source>
        <dbReference type="EMBL" id="RZU29628.1"/>
    </source>
</evidence>
<dbReference type="InterPro" id="IPR050313">
    <property type="entry name" value="Carb_Metab_HTH_regulators"/>
</dbReference>
<sequence length="256" mass="27343">MHGPAAEIRRNEIKNRLKRGLPVNATALAEEFLVSEDAVRRDLRALAAEGKCKRVYGGAIPLSPEGGPLEQRILNDVHEKRALSLAALSLLSEASMVFLDSGSTNLALAREIPLDRPLTVVTNSISIAAALLERKVLKVIIIGGEIDADTGAAIGPSAIREVERFNFDLSFLGACAASVSLGLGAFQLADAEFKRTLIERSDRVAALITIDKLETRAPFQVAALAALDHVVLEHNTPAQILSTLYEAGPDVILAKP</sequence>
<dbReference type="SMART" id="SM00420">
    <property type="entry name" value="HTH_DEOR"/>
    <property type="match status" value="1"/>
</dbReference>
<proteinExistence type="predicted"/>
<feature type="domain" description="HTH deoR-type" evidence="4">
    <location>
        <begin position="6"/>
        <end position="61"/>
    </location>
</feature>
<dbReference type="Pfam" id="PF08220">
    <property type="entry name" value="HTH_DeoR"/>
    <property type="match status" value="1"/>
</dbReference>
<organism evidence="5 6">
    <name type="scientific">Edaphobacter modestus</name>
    <dbReference type="NCBI Taxonomy" id="388466"/>
    <lineage>
        <taxon>Bacteria</taxon>
        <taxon>Pseudomonadati</taxon>
        <taxon>Acidobacteriota</taxon>
        <taxon>Terriglobia</taxon>
        <taxon>Terriglobales</taxon>
        <taxon>Acidobacteriaceae</taxon>
        <taxon>Edaphobacter</taxon>
    </lineage>
</organism>
<reference evidence="5 6" key="1">
    <citation type="submission" date="2019-02" db="EMBL/GenBank/DDBJ databases">
        <title>Genomic Encyclopedia of Archaeal and Bacterial Type Strains, Phase II (KMG-II): from individual species to whole genera.</title>
        <authorList>
            <person name="Goeker M."/>
        </authorList>
    </citation>
    <scope>NUCLEOTIDE SEQUENCE [LARGE SCALE GENOMIC DNA]</scope>
    <source>
        <strain evidence="5 6">DSM 18101</strain>
    </source>
</reference>
<dbReference type="InterPro" id="IPR036388">
    <property type="entry name" value="WH-like_DNA-bd_sf"/>
</dbReference>
<keyword evidence="1" id="KW-0678">Repressor</keyword>
<protein>
    <submittedName>
        <fullName evidence="5">DeoR family transcriptional regulator</fullName>
    </submittedName>
</protein>
<dbReference type="InterPro" id="IPR001034">
    <property type="entry name" value="DeoR_HTH"/>
</dbReference>
<dbReference type="InterPro" id="IPR014036">
    <property type="entry name" value="DeoR-like_C"/>
</dbReference>
<dbReference type="SUPFAM" id="SSF100950">
    <property type="entry name" value="NagB/RpiA/CoA transferase-like"/>
    <property type="match status" value="1"/>
</dbReference>
<name>A0A4Q7XZM6_9BACT</name>
<evidence type="ECO:0000313" key="6">
    <source>
        <dbReference type="Proteomes" id="UP000292958"/>
    </source>
</evidence>
<keyword evidence="2" id="KW-0805">Transcription regulation</keyword>
<dbReference type="InterPro" id="IPR036390">
    <property type="entry name" value="WH_DNA-bd_sf"/>
</dbReference>
<dbReference type="Pfam" id="PF00455">
    <property type="entry name" value="DeoRC"/>
    <property type="match status" value="1"/>
</dbReference>
<evidence type="ECO:0000256" key="3">
    <source>
        <dbReference type="ARBA" id="ARBA00023163"/>
    </source>
</evidence>
<accession>A0A4Q7XZM6</accession>
<dbReference type="AlphaFoldDB" id="A0A4Q7XZM6"/>
<dbReference type="InterPro" id="IPR037171">
    <property type="entry name" value="NagB/RpiA_transferase-like"/>
</dbReference>
<dbReference type="RefSeq" id="WP_130424875.1">
    <property type="nucleotide sequence ID" value="NZ_SHKW01000007.1"/>
</dbReference>
<dbReference type="EMBL" id="SHKW01000007">
    <property type="protein sequence ID" value="RZU29628.1"/>
    <property type="molecule type" value="Genomic_DNA"/>
</dbReference>
<dbReference type="PANTHER" id="PTHR30363">
    <property type="entry name" value="HTH-TYPE TRANSCRIPTIONAL REGULATOR SRLR-RELATED"/>
    <property type="match status" value="1"/>
</dbReference>
<comment type="caution">
    <text evidence="5">The sequence shown here is derived from an EMBL/GenBank/DDBJ whole genome shotgun (WGS) entry which is preliminary data.</text>
</comment>
<keyword evidence="6" id="KW-1185">Reference proteome</keyword>